<reference evidence="6" key="1">
    <citation type="journal article" date="2019" name="Int. J. Syst. Evol. Microbiol.">
        <title>The Global Catalogue of Microorganisms (GCM) 10K type strain sequencing project: providing services to taxonomists for standard genome sequencing and annotation.</title>
        <authorList>
            <consortium name="The Broad Institute Genomics Platform"/>
            <consortium name="The Broad Institute Genome Sequencing Center for Infectious Disease"/>
            <person name="Wu L."/>
            <person name="Ma J."/>
        </authorList>
    </citation>
    <scope>NUCLEOTIDE SEQUENCE [LARGE SCALE GENOMIC DNA]</scope>
    <source>
        <strain evidence="6">CGMCC 4.7400</strain>
    </source>
</reference>
<dbReference type="InterPro" id="IPR036271">
    <property type="entry name" value="Tet_transcr_reg_TetR-rel_C_sf"/>
</dbReference>
<dbReference type="Proteomes" id="UP001597023">
    <property type="component" value="Unassembled WGS sequence"/>
</dbReference>
<gene>
    <name evidence="5" type="ORF">ACFQZ6_31055</name>
</gene>
<evidence type="ECO:0000256" key="3">
    <source>
        <dbReference type="SAM" id="MobiDB-lite"/>
    </source>
</evidence>
<feature type="domain" description="Tetracyclin repressor-like C-terminal" evidence="4">
    <location>
        <begin position="45"/>
        <end position="113"/>
    </location>
</feature>
<dbReference type="Pfam" id="PF16859">
    <property type="entry name" value="TetR_C_11"/>
    <property type="match status" value="1"/>
</dbReference>
<keyword evidence="6" id="KW-1185">Reference proteome</keyword>
<keyword evidence="2" id="KW-0804">Transcription</keyword>
<dbReference type="RefSeq" id="WP_381618792.1">
    <property type="nucleotide sequence ID" value="NZ_JBHTEB010000001.1"/>
</dbReference>
<proteinExistence type="predicted"/>
<dbReference type="InterPro" id="IPR011075">
    <property type="entry name" value="TetR_C"/>
</dbReference>
<dbReference type="EMBL" id="JBHTEB010000001">
    <property type="protein sequence ID" value="MFD0318569.1"/>
    <property type="molecule type" value="Genomic_DNA"/>
</dbReference>
<evidence type="ECO:0000256" key="2">
    <source>
        <dbReference type="ARBA" id="ARBA00023163"/>
    </source>
</evidence>
<organism evidence="5 6">
    <name type="scientific">Streptomyces flavalbus</name>
    <dbReference type="NCBI Taxonomy" id="2665155"/>
    <lineage>
        <taxon>Bacteria</taxon>
        <taxon>Bacillati</taxon>
        <taxon>Actinomycetota</taxon>
        <taxon>Actinomycetes</taxon>
        <taxon>Kitasatosporales</taxon>
        <taxon>Streptomycetaceae</taxon>
        <taxon>Streptomyces</taxon>
    </lineage>
</organism>
<evidence type="ECO:0000313" key="5">
    <source>
        <dbReference type="EMBL" id="MFD0318569.1"/>
    </source>
</evidence>
<name>A0ABW2WMA1_9ACTN</name>
<comment type="caution">
    <text evidence="5">The sequence shown here is derived from an EMBL/GenBank/DDBJ whole genome shotgun (WGS) entry which is preliminary data.</text>
</comment>
<keyword evidence="1" id="KW-0805">Transcription regulation</keyword>
<feature type="region of interest" description="Disordered" evidence="3">
    <location>
        <begin position="1"/>
        <end position="49"/>
    </location>
</feature>
<evidence type="ECO:0000313" key="6">
    <source>
        <dbReference type="Proteomes" id="UP001597023"/>
    </source>
</evidence>
<accession>A0ABW2WMA1</accession>
<dbReference type="SUPFAM" id="SSF48498">
    <property type="entry name" value="Tetracyclin repressor-like, C-terminal domain"/>
    <property type="match status" value="1"/>
</dbReference>
<protein>
    <submittedName>
        <fullName evidence="5">TetR-like C-terminal domain-containing protein</fullName>
    </submittedName>
</protein>
<sequence length="121" mass="12739">MHASRAVAGGRPGANTRAARTDGGHRRPPPTSLSCAPWHSGRGRAARRRLPGWASRRAAVAELLRQAVERGELAADTDMSLAVDLFGAPLYFRMLAVGGPTDDAYATRLTQAVLAALTAGH</sequence>
<evidence type="ECO:0000256" key="1">
    <source>
        <dbReference type="ARBA" id="ARBA00023015"/>
    </source>
</evidence>
<evidence type="ECO:0000259" key="4">
    <source>
        <dbReference type="Pfam" id="PF16859"/>
    </source>
</evidence>
<dbReference type="Gene3D" id="1.10.357.10">
    <property type="entry name" value="Tetracycline Repressor, domain 2"/>
    <property type="match status" value="1"/>
</dbReference>